<dbReference type="GO" id="GO:0003676">
    <property type="term" value="F:nucleic acid binding"/>
    <property type="evidence" value="ECO:0007669"/>
    <property type="project" value="InterPro"/>
</dbReference>
<keyword evidence="2" id="KW-0255">Endonuclease</keyword>
<keyword evidence="2" id="KW-0540">Nuclease</keyword>
<dbReference type="PANTHER" id="PTHR33877">
    <property type="entry name" value="SLL1193 PROTEIN"/>
    <property type="match status" value="1"/>
</dbReference>
<organism evidence="2">
    <name type="scientific">Oscillatoriales cyanobacterium SpSt-418</name>
    <dbReference type="NCBI Taxonomy" id="2282169"/>
    <lineage>
        <taxon>Bacteria</taxon>
        <taxon>Bacillati</taxon>
        <taxon>Cyanobacteriota</taxon>
        <taxon>Cyanophyceae</taxon>
        <taxon>Oscillatoriophycideae</taxon>
        <taxon>Oscillatoriales</taxon>
    </lineage>
</organism>
<gene>
    <name evidence="2" type="ORF">ENR64_18535</name>
</gene>
<protein>
    <submittedName>
        <fullName evidence="2">HNH endonuclease</fullName>
    </submittedName>
</protein>
<reference evidence="2" key="1">
    <citation type="journal article" date="2020" name="mSystems">
        <title>Genome- and Community-Level Interaction Insights into Carbon Utilization and Element Cycling Functions of Hydrothermarchaeota in Hydrothermal Sediment.</title>
        <authorList>
            <person name="Zhou Z."/>
            <person name="Liu Y."/>
            <person name="Xu W."/>
            <person name="Pan J."/>
            <person name="Luo Z.H."/>
            <person name="Li M."/>
        </authorList>
    </citation>
    <scope>NUCLEOTIDE SEQUENCE [LARGE SCALE GENOMIC DNA]</scope>
    <source>
        <strain evidence="2">SpSt-418</strain>
    </source>
</reference>
<dbReference type="CDD" id="cd00085">
    <property type="entry name" value="HNHc"/>
    <property type="match status" value="1"/>
</dbReference>
<keyword evidence="2" id="KW-0378">Hydrolase</keyword>
<dbReference type="InterPro" id="IPR002711">
    <property type="entry name" value="HNH"/>
</dbReference>
<sequence>MSSYIPAALRRSVYDRANGCCEYCFTPELAAFASYEVDHIIAEKHGGLTQEDNLALSCSLCNKHKGSDLASIDPQTGEIVRLYHPRRDCWVDHFCLTGAKFTPLSPVGRVTVRLLQLNRDDRVEERRLLIEADILRLPP</sequence>
<dbReference type="SMART" id="SM00507">
    <property type="entry name" value="HNHc"/>
    <property type="match status" value="1"/>
</dbReference>
<evidence type="ECO:0000313" key="2">
    <source>
        <dbReference type="EMBL" id="HFM99710.1"/>
    </source>
</evidence>
<dbReference type="Pfam" id="PF01844">
    <property type="entry name" value="HNH"/>
    <property type="match status" value="1"/>
</dbReference>
<dbReference type="AlphaFoldDB" id="A0A7C3KGI1"/>
<comment type="caution">
    <text evidence="2">The sequence shown here is derived from an EMBL/GenBank/DDBJ whole genome shotgun (WGS) entry which is preliminary data.</text>
</comment>
<name>A0A7C3KGI1_9CYAN</name>
<accession>A0A7C3KGI1</accession>
<proteinExistence type="predicted"/>
<dbReference type="InterPro" id="IPR052892">
    <property type="entry name" value="NA-targeting_endonuclease"/>
</dbReference>
<dbReference type="PANTHER" id="PTHR33877:SF1">
    <property type="entry name" value="TYPE IV METHYL-DIRECTED RESTRICTION ENZYME ECOKMCRA"/>
    <property type="match status" value="1"/>
</dbReference>
<dbReference type="InterPro" id="IPR003615">
    <property type="entry name" value="HNH_nuc"/>
</dbReference>
<dbReference type="GO" id="GO:0004519">
    <property type="term" value="F:endonuclease activity"/>
    <property type="evidence" value="ECO:0007669"/>
    <property type="project" value="UniProtKB-KW"/>
</dbReference>
<dbReference type="Gene3D" id="1.10.30.50">
    <property type="match status" value="1"/>
</dbReference>
<evidence type="ECO:0000259" key="1">
    <source>
        <dbReference type="SMART" id="SM00507"/>
    </source>
</evidence>
<dbReference type="EMBL" id="DSRU01000269">
    <property type="protein sequence ID" value="HFM99710.1"/>
    <property type="molecule type" value="Genomic_DNA"/>
</dbReference>
<feature type="domain" description="HNH nuclease" evidence="1">
    <location>
        <begin position="8"/>
        <end position="63"/>
    </location>
</feature>
<dbReference type="GO" id="GO:0008270">
    <property type="term" value="F:zinc ion binding"/>
    <property type="evidence" value="ECO:0007669"/>
    <property type="project" value="InterPro"/>
</dbReference>